<dbReference type="PATRIC" id="fig|251703.9.peg.4219"/>
<gene>
    <name evidence="1" type="ORF">ALO40_05410</name>
</gene>
<evidence type="ECO:0000313" key="2">
    <source>
        <dbReference type="Proteomes" id="UP000050317"/>
    </source>
</evidence>
<proteinExistence type="predicted"/>
<dbReference type="InterPro" id="IPR036390">
    <property type="entry name" value="WH_DNA-bd_sf"/>
</dbReference>
<dbReference type="AlphaFoldDB" id="A0A0Q0ECG5"/>
<evidence type="ECO:0000313" key="1">
    <source>
        <dbReference type="EMBL" id="KPZ09067.1"/>
    </source>
</evidence>
<dbReference type="Proteomes" id="UP000050317">
    <property type="component" value="Unassembled WGS sequence"/>
</dbReference>
<evidence type="ECO:0008006" key="3">
    <source>
        <dbReference type="Google" id="ProtNLM"/>
    </source>
</evidence>
<name>A0A0Q0ECG5_9PSED</name>
<dbReference type="EMBL" id="LJRR01000443">
    <property type="protein sequence ID" value="KPZ09067.1"/>
    <property type="molecule type" value="Genomic_DNA"/>
</dbReference>
<dbReference type="SUPFAM" id="SSF46785">
    <property type="entry name" value="Winged helix' DNA-binding domain"/>
    <property type="match status" value="1"/>
</dbReference>
<organism evidence="1 2">
    <name type="scientific">Pseudomonas syringae pv. viburni</name>
    <dbReference type="NCBI Taxonomy" id="251703"/>
    <lineage>
        <taxon>Bacteria</taxon>
        <taxon>Pseudomonadati</taxon>
        <taxon>Pseudomonadota</taxon>
        <taxon>Gammaproteobacteria</taxon>
        <taxon>Pseudomonadales</taxon>
        <taxon>Pseudomonadaceae</taxon>
        <taxon>Pseudomonas</taxon>
    </lineage>
</organism>
<comment type="caution">
    <text evidence="1">The sequence shown here is derived from an EMBL/GenBank/DDBJ whole genome shotgun (WGS) entry which is preliminary data.</text>
</comment>
<sequence>MCVGNFRFFSSMTEVLRRSFVLVLRLFKMHDVLKSLKRSLWMFNRQGITTRTLLRQTALAAQAQSPALDTERPGNEHIRLLLKSFGLRTSLVRLKVLDALLVSSDEGQPLGVRGVHSQLLRLDVPLSFLSVREVLKRLCDEGVINLNDDKTYSLHPRAREWLGEAKHQAQ</sequence>
<protein>
    <recommendedName>
        <fullName evidence="3">Fe2+/Zn2+ uptake regulation protein</fullName>
    </recommendedName>
</protein>
<accession>A0A0Q0ECG5</accession>
<reference evidence="1 2" key="1">
    <citation type="submission" date="2015-09" db="EMBL/GenBank/DDBJ databases">
        <title>Genome announcement of multiple Pseudomonas syringae strains.</title>
        <authorList>
            <person name="Thakur S."/>
            <person name="Wang P.W."/>
            <person name="Gong Y."/>
            <person name="Weir B.S."/>
            <person name="Guttman D.S."/>
        </authorList>
    </citation>
    <scope>NUCLEOTIDE SEQUENCE [LARGE SCALE GENOMIC DNA]</scope>
    <source>
        <strain evidence="1 2">ICMP3963</strain>
    </source>
</reference>